<reference evidence="2" key="1">
    <citation type="submission" date="2009-02" db="EMBL/GenBank/DDBJ databases">
        <title>The Genome Sequence of Ajellomyces capsulatus strain G186AR.</title>
        <authorList>
            <consortium name="The Broad Institute Genome Sequencing Platform"/>
            <person name="Champion M."/>
            <person name="Cuomo C."/>
            <person name="Ma L.-J."/>
            <person name="Henn M.R."/>
            <person name="Sil A."/>
            <person name="Goldman B."/>
            <person name="Young S.K."/>
            <person name="Kodira C.D."/>
            <person name="Zeng Q."/>
            <person name="Koehrsen M."/>
            <person name="Alvarado L."/>
            <person name="Berlin A."/>
            <person name="Borenstein D."/>
            <person name="Chen Z."/>
            <person name="Engels R."/>
            <person name="Freedman E."/>
            <person name="Gellesch M."/>
            <person name="Goldberg J."/>
            <person name="Griggs A."/>
            <person name="Gujja S."/>
            <person name="Heiman D."/>
            <person name="Hepburn T."/>
            <person name="Howarth C."/>
            <person name="Jen D."/>
            <person name="Larson L."/>
            <person name="Lewis B."/>
            <person name="Mehta T."/>
            <person name="Park D."/>
            <person name="Pearson M."/>
            <person name="Roberts A."/>
            <person name="Saif S."/>
            <person name="Shea T."/>
            <person name="Shenoy N."/>
            <person name="Sisk P."/>
            <person name="Stolte C."/>
            <person name="Sykes S."/>
            <person name="Walk T."/>
            <person name="White J."/>
            <person name="Yandava C."/>
            <person name="Klein B."/>
            <person name="McEwen J.G."/>
            <person name="Puccia R."/>
            <person name="Goldman G.H."/>
            <person name="Felipe M.S."/>
            <person name="Nino-Vega G."/>
            <person name="San-Blas G."/>
            <person name="Taylor J."/>
            <person name="Mendoza L."/>
            <person name="Galagan J."/>
            <person name="Nusbaum C."/>
            <person name="Birren B."/>
        </authorList>
    </citation>
    <scope>NUCLEOTIDE SEQUENCE</scope>
    <source>
        <strain evidence="2">G186AR</strain>
    </source>
</reference>
<proteinExistence type="predicted"/>
<organism evidence="2 3">
    <name type="scientific">Ajellomyces capsulatus (strain G186AR / H82 / ATCC MYA-2454 / RMSCC 2432)</name>
    <name type="common">Darling's disease fungus</name>
    <name type="synonym">Histoplasma capsulatum</name>
    <dbReference type="NCBI Taxonomy" id="447093"/>
    <lineage>
        <taxon>Eukaryota</taxon>
        <taxon>Fungi</taxon>
        <taxon>Dikarya</taxon>
        <taxon>Ascomycota</taxon>
        <taxon>Pezizomycotina</taxon>
        <taxon>Eurotiomycetes</taxon>
        <taxon>Eurotiomycetidae</taxon>
        <taxon>Onygenales</taxon>
        <taxon>Ajellomycetaceae</taxon>
        <taxon>Histoplasma</taxon>
    </lineage>
</organism>
<evidence type="ECO:0000313" key="3">
    <source>
        <dbReference type="Proteomes" id="UP000001631"/>
    </source>
</evidence>
<dbReference type="AlphaFoldDB" id="C0NC25"/>
<evidence type="ECO:0000313" key="2">
    <source>
        <dbReference type="EMBL" id="EEH11216.1"/>
    </source>
</evidence>
<keyword evidence="3" id="KW-1185">Reference proteome</keyword>
<evidence type="ECO:0000256" key="1">
    <source>
        <dbReference type="SAM" id="MobiDB-lite"/>
    </source>
</evidence>
<dbReference type="InParanoid" id="C0NC25"/>
<dbReference type="Proteomes" id="UP000001631">
    <property type="component" value="Unassembled WGS sequence"/>
</dbReference>
<dbReference type="EMBL" id="GG663363">
    <property type="protein sequence ID" value="EEH11216.1"/>
    <property type="molecule type" value="Genomic_DNA"/>
</dbReference>
<dbReference type="GeneID" id="69033688"/>
<dbReference type="RefSeq" id="XP_045291696.1">
    <property type="nucleotide sequence ID" value="XM_045427721.1"/>
</dbReference>
<feature type="region of interest" description="Disordered" evidence="1">
    <location>
        <begin position="34"/>
        <end position="54"/>
    </location>
</feature>
<protein>
    <submittedName>
        <fullName evidence="2">Uncharacterized protein</fullName>
    </submittedName>
</protein>
<accession>C0NC25</accession>
<gene>
    <name evidence="2" type="ORF">HCBG_00671</name>
</gene>
<name>C0NC25_AJECG</name>
<feature type="compositionally biased region" description="Polar residues" evidence="1">
    <location>
        <begin position="34"/>
        <end position="43"/>
    </location>
</feature>
<sequence length="101" mass="10527">MTGSSIGKRGLAQMFAKAGFYSASQEVVEMITSENKVTGNTSKEPQRGNPRQAGTAVAFAAGHAAELTWAAGSGSGGGKLFRWVLKPLSLLLMLCGRETHG</sequence>
<dbReference type="HOGENOM" id="CLU_2290844_0_0_1"/>